<gene>
    <name evidence="1" type="ORF">AK812_SmicGene30686</name>
</gene>
<dbReference type="EMBL" id="LSRX01000831">
    <property type="protein sequence ID" value="OLP88012.1"/>
    <property type="molecule type" value="Genomic_DNA"/>
</dbReference>
<evidence type="ECO:0000313" key="1">
    <source>
        <dbReference type="EMBL" id="OLP88012.1"/>
    </source>
</evidence>
<proteinExistence type="predicted"/>
<sequence length="86" mass="10253">MYRLLFVFTNETIFEPHSARVRLLDWSAHCNNFAKHSEIIAWLARIPLPTTQLRRFVYATFWHEPYLSSLAAYELTLYANPDLVMY</sequence>
<keyword evidence="2" id="KW-1185">Reference proteome</keyword>
<accession>A0A1Q9CYK5</accession>
<reference evidence="1 2" key="1">
    <citation type="submission" date="2016-02" db="EMBL/GenBank/DDBJ databases">
        <title>Genome analysis of coral dinoflagellate symbionts highlights evolutionary adaptations to a symbiotic lifestyle.</title>
        <authorList>
            <person name="Aranda M."/>
            <person name="Li Y."/>
            <person name="Liew Y.J."/>
            <person name="Baumgarten S."/>
            <person name="Simakov O."/>
            <person name="Wilson M."/>
            <person name="Piel J."/>
            <person name="Ashoor H."/>
            <person name="Bougouffa S."/>
            <person name="Bajic V.B."/>
            <person name="Ryu T."/>
            <person name="Ravasi T."/>
            <person name="Bayer T."/>
            <person name="Micklem G."/>
            <person name="Kim H."/>
            <person name="Bhak J."/>
            <person name="Lajeunesse T.C."/>
            <person name="Voolstra C.R."/>
        </authorList>
    </citation>
    <scope>NUCLEOTIDE SEQUENCE [LARGE SCALE GENOMIC DNA]</scope>
    <source>
        <strain evidence="1 2">CCMP2467</strain>
    </source>
</reference>
<evidence type="ECO:0000313" key="2">
    <source>
        <dbReference type="Proteomes" id="UP000186817"/>
    </source>
</evidence>
<organism evidence="1 2">
    <name type="scientific">Symbiodinium microadriaticum</name>
    <name type="common">Dinoflagellate</name>
    <name type="synonym">Zooxanthella microadriatica</name>
    <dbReference type="NCBI Taxonomy" id="2951"/>
    <lineage>
        <taxon>Eukaryota</taxon>
        <taxon>Sar</taxon>
        <taxon>Alveolata</taxon>
        <taxon>Dinophyceae</taxon>
        <taxon>Suessiales</taxon>
        <taxon>Symbiodiniaceae</taxon>
        <taxon>Symbiodinium</taxon>
    </lineage>
</organism>
<protein>
    <submittedName>
        <fullName evidence="1">Uncharacterized protein</fullName>
    </submittedName>
</protein>
<dbReference type="Proteomes" id="UP000186817">
    <property type="component" value="Unassembled WGS sequence"/>
</dbReference>
<name>A0A1Q9CYK5_SYMMI</name>
<dbReference type="AlphaFoldDB" id="A0A1Q9CYK5"/>
<comment type="caution">
    <text evidence="1">The sequence shown here is derived from an EMBL/GenBank/DDBJ whole genome shotgun (WGS) entry which is preliminary data.</text>
</comment>